<proteinExistence type="predicted"/>
<organism evidence="2 3">
    <name type="scientific">Mycena citricolor</name>
    <dbReference type="NCBI Taxonomy" id="2018698"/>
    <lineage>
        <taxon>Eukaryota</taxon>
        <taxon>Fungi</taxon>
        <taxon>Dikarya</taxon>
        <taxon>Basidiomycota</taxon>
        <taxon>Agaricomycotina</taxon>
        <taxon>Agaricomycetes</taxon>
        <taxon>Agaricomycetidae</taxon>
        <taxon>Agaricales</taxon>
        <taxon>Marasmiineae</taxon>
        <taxon>Mycenaceae</taxon>
        <taxon>Mycena</taxon>
    </lineage>
</organism>
<evidence type="ECO:0008006" key="4">
    <source>
        <dbReference type="Google" id="ProtNLM"/>
    </source>
</evidence>
<evidence type="ECO:0000313" key="3">
    <source>
        <dbReference type="Proteomes" id="UP001295794"/>
    </source>
</evidence>
<feature type="compositionally biased region" description="Low complexity" evidence="1">
    <location>
        <begin position="141"/>
        <end position="152"/>
    </location>
</feature>
<evidence type="ECO:0000313" key="2">
    <source>
        <dbReference type="EMBL" id="CAK5265193.1"/>
    </source>
</evidence>
<reference evidence="2" key="1">
    <citation type="submission" date="2023-11" db="EMBL/GenBank/DDBJ databases">
        <authorList>
            <person name="De Vega J J."/>
            <person name="De Vega J J."/>
        </authorList>
    </citation>
    <scope>NUCLEOTIDE SEQUENCE</scope>
</reference>
<dbReference type="EMBL" id="CAVNYO010000082">
    <property type="protein sequence ID" value="CAK5265193.1"/>
    <property type="molecule type" value="Genomic_DNA"/>
</dbReference>
<keyword evidence="3" id="KW-1185">Reference proteome</keyword>
<feature type="region of interest" description="Disordered" evidence="1">
    <location>
        <begin position="127"/>
        <end position="154"/>
    </location>
</feature>
<protein>
    <recommendedName>
        <fullName evidence="4">F-box domain-containing protein</fullName>
    </recommendedName>
</protein>
<dbReference type="AlphaFoldDB" id="A0AAD2JW42"/>
<name>A0AAD2JW42_9AGAR</name>
<dbReference type="Proteomes" id="UP001295794">
    <property type="component" value="Unassembled WGS sequence"/>
</dbReference>
<comment type="caution">
    <text evidence="2">The sequence shown here is derived from an EMBL/GenBank/DDBJ whole genome shotgun (WGS) entry which is preliminary data.</text>
</comment>
<sequence length="554" mass="61126">MTGNPAERSVETSLSTGAALELLRCRLNDTRAQLLSLERQERALQHIMNAAVRRLVETVPAEILQAIFRQLAPVFVSCSMQENESFRCSPTPHNVAQVCRRWRAVALKCRELWTTMDVRPIFARLPTPASTLRDDPDGRMSPAPFSSSPAHSQGQLFAPKEAEPHPQNQLARTNSAPLRALTNFSSMGSISSSGPPPNQGALKRTYSKEMALGLEACRDLASRSDSSLAFLAVNLIQDLSELSNVSLTALGRFCDSAIAQVGLDRIWKLGVCAVSLTDHIRELLEADSIEQLHTLFVQGPVKLLPTLVRIGSLRVLALHGLAMDEHCVKAIPWSQLASYSEFACTWAVKEDMRAAYHGLDNVVELSLGSDGWALHDQGSLPHLRSFSGILLHKNADFLSHIDAPVLESLELVCRRSSVLHGLFEGLSMSALRFLRIQVVSICDEASIDLARLSKRFPGLEELSVWAPEWEGAGHLVECLCSPLWGEQLKSLKFAIAELDEMTSAQLLAALQSFRLEGNLAALYLLQGAPEKDTRRGDFYFKKGTRWVKDGLVQY</sequence>
<gene>
    <name evidence="2" type="ORF">MYCIT1_LOCUS5970</name>
</gene>
<evidence type="ECO:0000256" key="1">
    <source>
        <dbReference type="SAM" id="MobiDB-lite"/>
    </source>
</evidence>
<dbReference type="Gene3D" id="1.20.1280.50">
    <property type="match status" value="1"/>
</dbReference>
<accession>A0AAD2JW42</accession>